<accession>A0AAX6E5M1</accession>
<evidence type="ECO:0000313" key="2">
    <source>
        <dbReference type="EMBL" id="KAJ6799250.1"/>
    </source>
</evidence>
<comment type="caution">
    <text evidence="2">The sequence shown here is derived from an EMBL/GenBank/DDBJ whole genome shotgun (WGS) entry which is preliminary data.</text>
</comment>
<reference evidence="2" key="1">
    <citation type="journal article" date="2023" name="GigaByte">
        <title>Genome assembly of the bearded iris, Iris pallida Lam.</title>
        <authorList>
            <person name="Bruccoleri R.E."/>
            <person name="Oakeley E.J."/>
            <person name="Faust A.M.E."/>
            <person name="Altorfer M."/>
            <person name="Dessus-Babus S."/>
            <person name="Burckhardt D."/>
            <person name="Oertli M."/>
            <person name="Naumann U."/>
            <person name="Petersen F."/>
            <person name="Wong J."/>
        </authorList>
    </citation>
    <scope>NUCLEOTIDE SEQUENCE</scope>
    <source>
        <strain evidence="2">GSM-AAB239-AS_SAM_17_03QT</strain>
    </source>
</reference>
<protein>
    <submittedName>
        <fullName evidence="2">Uncharacterized protein</fullName>
    </submittedName>
</protein>
<dbReference type="EMBL" id="JANAVB010039819">
    <property type="protein sequence ID" value="KAJ6799250.1"/>
    <property type="molecule type" value="Genomic_DNA"/>
</dbReference>
<sequence length="35" mass="3939">MIRLPVTTARSPPLGDAQHFPTIDELNAERPCPMY</sequence>
<feature type="region of interest" description="Disordered" evidence="1">
    <location>
        <begin position="1"/>
        <end position="35"/>
    </location>
</feature>
<keyword evidence="3" id="KW-1185">Reference proteome</keyword>
<gene>
    <name evidence="2" type="ORF">M6B38_208295</name>
</gene>
<proteinExistence type="predicted"/>
<dbReference type="Proteomes" id="UP001140949">
    <property type="component" value="Unassembled WGS sequence"/>
</dbReference>
<organism evidence="2 3">
    <name type="scientific">Iris pallida</name>
    <name type="common">Sweet iris</name>
    <dbReference type="NCBI Taxonomy" id="29817"/>
    <lineage>
        <taxon>Eukaryota</taxon>
        <taxon>Viridiplantae</taxon>
        <taxon>Streptophyta</taxon>
        <taxon>Embryophyta</taxon>
        <taxon>Tracheophyta</taxon>
        <taxon>Spermatophyta</taxon>
        <taxon>Magnoliopsida</taxon>
        <taxon>Liliopsida</taxon>
        <taxon>Asparagales</taxon>
        <taxon>Iridaceae</taxon>
        <taxon>Iridoideae</taxon>
        <taxon>Irideae</taxon>
        <taxon>Iris</taxon>
    </lineage>
</organism>
<evidence type="ECO:0000256" key="1">
    <source>
        <dbReference type="SAM" id="MobiDB-lite"/>
    </source>
</evidence>
<reference evidence="2" key="2">
    <citation type="submission" date="2023-04" db="EMBL/GenBank/DDBJ databases">
        <authorList>
            <person name="Bruccoleri R.E."/>
            <person name="Oakeley E.J."/>
            <person name="Faust A.-M."/>
            <person name="Dessus-Babus S."/>
            <person name="Altorfer M."/>
            <person name="Burckhardt D."/>
            <person name="Oertli M."/>
            <person name="Naumann U."/>
            <person name="Petersen F."/>
            <person name="Wong J."/>
        </authorList>
    </citation>
    <scope>NUCLEOTIDE SEQUENCE</scope>
    <source>
        <strain evidence="2">GSM-AAB239-AS_SAM_17_03QT</strain>
        <tissue evidence="2">Leaf</tissue>
    </source>
</reference>
<evidence type="ECO:0000313" key="3">
    <source>
        <dbReference type="Proteomes" id="UP001140949"/>
    </source>
</evidence>
<name>A0AAX6E5M1_IRIPA</name>
<dbReference type="AlphaFoldDB" id="A0AAX6E5M1"/>